<keyword evidence="2" id="KW-1185">Reference proteome</keyword>
<evidence type="ECO:0000313" key="1">
    <source>
        <dbReference type="EMBL" id="KAK4241391.1"/>
    </source>
</evidence>
<evidence type="ECO:0000313" key="2">
    <source>
        <dbReference type="Proteomes" id="UP001303760"/>
    </source>
</evidence>
<reference evidence="1" key="2">
    <citation type="submission" date="2023-05" db="EMBL/GenBank/DDBJ databases">
        <authorList>
            <consortium name="Lawrence Berkeley National Laboratory"/>
            <person name="Steindorff A."/>
            <person name="Hensen N."/>
            <person name="Bonometti L."/>
            <person name="Westerberg I."/>
            <person name="Brannstrom I.O."/>
            <person name="Guillou S."/>
            <person name="Cros-Aarteil S."/>
            <person name="Calhoun S."/>
            <person name="Haridas S."/>
            <person name="Kuo A."/>
            <person name="Mondo S."/>
            <person name="Pangilinan J."/>
            <person name="Riley R."/>
            <person name="Labutti K."/>
            <person name="Andreopoulos B."/>
            <person name="Lipzen A."/>
            <person name="Chen C."/>
            <person name="Yanf M."/>
            <person name="Daum C."/>
            <person name="Ng V."/>
            <person name="Clum A."/>
            <person name="Ohm R."/>
            <person name="Martin F."/>
            <person name="Silar P."/>
            <person name="Natvig D."/>
            <person name="Lalanne C."/>
            <person name="Gautier V."/>
            <person name="Ament-Velasquez S.L."/>
            <person name="Kruys A."/>
            <person name="Hutchinson M.I."/>
            <person name="Powell A.J."/>
            <person name="Barry K."/>
            <person name="Miller A.N."/>
            <person name="Grigoriev I.V."/>
            <person name="Debuchy R."/>
            <person name="Gladieux P."/>
            <person name="Thoren M.H."/>
            <person name="Johannesson H."/>
        </authorList>
    </citation>
    <scope>NUCLEOTIDE SEQUENCE</scope>
    <source>
        <strain evidence="1">CBS 532.94</strain>
    </source>
</reference>
<gene>
    <name evidence="1" type="ORF">C8A03DRAFT_30487</name>
</gene>
<proteinExistence type="predicted"/>
<comment type="caution">
    <text evidence="1">The sequence shown here is derived from an EMBL/GenBank/DDBJ whole genome shotgun (WGS) entry which is preliminary data.</text>
</comment>
<dbReference type="EMBL" id="MU860023">
    <property type="protein sequence ID" value="KAK4241391.1"/>
    <property type="molecule type" value="Genomic_DNA"/>
</dbReference>
<name>A0AAN7CGW6_9PEZI</name>
<sequence length="90" mass="9477">MAGPPICPCGACFDSAPQYYVPIQLQKKSSQQSTPPSAYHAKRGGIGYGIASLGVFGRKLRRSRSIESTTSTLVGLTADAQPMGVSDKTE</sequence>
<reference evidence="1" key="1">
    <citation type="journal article" date="2023" name="Mol. Phylogenet. Evol.">
        <title>Genome-scale phylogeny and comparative genomics of the fungal order Sordariales.</title>
        <authorList>
            <person name="Hensen N."/>
            <person name="Bonometti L."/>
            <person name="Westerberg I."/>
            <person name="Brannstrom I.O."/>
            <person name="Guillou S."/>
            <person name="Cros-Aarteil S."/>
            <person name="Calhoun S."/>
            <person name="Haridas S."/>
            <person name="Kuo A."/>
            <person name="Mondo S."/>
            <person name="Pangilinan J."/>
            <person name="Riley R."/>
            <person name="LaButti K."/>
            <person name="Andreopoulos B."/>
            <person name="Lipzen A."/>
            <person name="Chen C."/>
            <person name="Yan M."/>
            <person name="Daum C."/>
            <person name="Ng V."/>
            <person name="Clum A."/>
            <person name="Steindorff A."/>
            <person name="Ohm R.A."/>
            <person name="Martin F."/>
            <person name="Silar P."/>
            <person name="Natvig D.O."/>
            <person name="Lalanne C."/>
            <person name="Gautier V."/>
            <person name="Ament-Velasquez S.L."/>
            <person name="Kruys A."/>
            <person name="Hutchinson M.I."/>
            <person name="Powell A.J."/>
            <person name="Barry K."/>
            <person name="Miller A.N."/>
            <person name="Grigoriev I.V."/>
            <person name="Debuchy R."/>
            <person name="Gladieux P."/>
            <person name="Hiltunen Thoren M."/>
            <person name="Johannesson H."/>
        </authorList>
    </citation>
    <scope>NUCLEOTIDE SEQUENCE</scope>
    <source>
        <strain evidence="1">CBS 532.94</strain>
    </source>
</reference>
<dbReference type="Proteomes" id="UP001303760">
    <property type="component" value="Unassembled WGS sequence"/>
</dbReference>
<organism evidence="1 2">
    <name type="scientific">Achaetomium macrosporum</name>
    <dbReference type="NCBI Taxonomy" id="79813"/>
    <lineage>
        <taxon>Eukaryota</taxon>
        <taxon>Fungi</taxon>
        <taxon>Dikarya</taxon>
        <taxon>Ascomycota</taxon>
        <taxon>Pezizomycotina</taxon>
        <taxon>Sordariomycetes</taxon>
        <taxon>Sordariomycetidae</taxon>
        <taxon>Sordariales</taxon>
        <taxon>Chaetomiaceae</taxon>
        <taxon>Achaetomium</taxon>
    </lineage>
</organism>
<protein>
    <submittedName>
        <fullName evidence="1">Uncharacterized protein</fullName>
    </submittedName>
</protein>
<accession>A0AAN7CGW6</accession>
<dbReference type="AlphaFoldDB" id="A0AAN7CGW6"/>